<proteinExistence type="predicted"/>
<evidence type="ECO:0000313" key="2">
    <source>
        <dbReference type="Proteomes" id="UP000014974"/>
    </source>
</evidence>
<evidence type="ECO:0000313" key="1">
    <source>
        <dbReference type="EMBL" id="EPR71626.1"/>
    </source>
</evidence>
<organism evidence="1 2">
    <name type="scientific">Cyclobacterium qasimii M12-11B</name>
    <dbReference type="NCBI Taxonomy" id="641524"/>
    <lineage>
        <taxon>Bacteria</taxon>
        <taxon>Pseudomonadati</taxon>
        <taxon>Bacteroidota</taxon>
        <taxon>Cytophagia</taxon>
        <taxon>Cytophagales</taxon>
        <taxon>Cyclobacteriaceae</taxon>
        <taxon>Cyclobacterium</taxon>
    </lineage>
</organism>
<accession>S7VNT9</accession>
<protein>
    <submittedName>
        <fullName evidence="1">Uncharacterized protein</fullName>
    </submittedName>
</protein>
<sequence>MGFLLIEGIALGGVTHMPETGGADEVAHVPSAVRLTHLAIGFLQVQGAAIGSGDSRGVLAAVLQQQECVVDLLVDGLRRDDTDNAAHAFAWLPEVEETVPGMSTI</sequence>
<dbReference type="Proteomes" id="UP000014974">
    <property type="component" value="Unassembled WGS sequence"/>
</dbReference>
<comment type="caution">
    <text evidence="1">The sequence shown here is derived from an EMBL/GenBank/DDBJ whole genome shotgun (WGS) entry which is preliminary data.</text>
</comment>
<dbReference type="EMBL" id="ATNM01000009">
    <property type="protein sequence ID" value="EPR71626.1"/>
    <property type="molecule type" value="Genomic_DNA"/>
</dbReference>
<reference evidence="1 2" key="1">
    <citation type="journal article" date="2013" name="Genome Announc.">
        <title>Draft Genome Sequence of Cyclobacterium qasimii Strain M12-11BT, Isolated from Arctic Marine Sediment.</title>
        <authorList>
            <person name="Shivaji S."/>
            <person name="Ara S."/>
            <person name="Singh A."/>
            <person name="Kumar Pinnaka A."/>
        </authorList>
    </citation>
    <scope>NUCLEOTIDE SEQUENCE [LARGE SCALE GENOMIC DNA]</scope>
    <source>
        <strain evidence="1 2">M12-11B</strain>
    </source>
</reference>
<name>S7VNT9_9BACT</name>
<dbReference type="AlphaFoldDB" id="S7VNT9"/>
<gene>
    <name evidence="1" type="ORF">ADICYQ_0188</name>
</gene>